<proteinExistence type="predicted"/>
<keyword evidence="3" id="KW-1185">Reference proteome</keyword>
<feature type="region of interest" description="Disordered" evidence="1">
    <location>
        <begin position="1"/>
        <end position="24"/>
    </location>
</feature>
<accession>A0AAW0RW09</accession>
<dbReference type="AlphaFoldDB" id="A0AAW0RW09"/>
<evidence type="ECO:0000313" key="2">
    <source>
        <dbReference type="EMBL" id="KAK8146061.1"/>
    </source>
</evidence>
<gene>
    <name evidence="2" type="ORF">G3M48_003628</name>
</gene>
<sequence>MERPDELVNLDRGRLPPGSTRYGEDDARDYAELVRLLLEMLPRELNEMRAEMRDEMRAEMRRAEHRLHVEFNGRDFDPDLAGLGARLPRAHVGAIAAALFDLAPLPPPFNSLAPPPMRHMIGRGRRQDRQWHWSDSRFSANIRANFSTRAEHRYRDDEDGYFDWENDSTTFYDPFDMPLGPRRRFH</sequence>
<evidence type="ECO:0000313" key="3">
    <source>
        <dbReference type="Proteomes" id="UP001397290"/>
    </source>
</evidence>
<dbReference type="Proteomes" id="UP001397290">
    <property type="component" value="Unassembled WGS sequence"/>
</dbReference>
<dbReference type="EMBL" id="JAAHCF010000236">
    <property type="protein sequence ID" value="KAK8146061.1"/>
    <property type="molecule type" value="Genomic_DNA"/>
</dbReference>
<evidence type="ECO:0000256" key="1">
    <source>
        <dbReference type="SAM" id="MobiDB-lite"/>
    </source>
</evidence>
<reference evidence="2 3" key="1">
    <citation type="submission" date="2020-02" db="EMBL/GenBank/DDBJ databases">
        <title>Comparative genomics of the hypocrealean fungal genus Beauvera.</title>
        <authorList>
            <person name="Showalter D.N."/>
            <person name="Bushley K.E."/>
            <person name="Rehner S.A."/>
        </authorList>
    </citation>
    <scope>NUCLEOTIDE SEQUENCE [LARGE SCALE GENOMIC DNA]</scope>
    <source>
        <strain evidence="2 3">ARSEF4384</strain>
    </source>
</reference>
<comment type="caution">
    <text evidence="2">The sequence shown here is derived from an EMBL/GenBank/DDBJ whole genome shotgun (WGS) entry which is preliminary data.</text>
</comment>
<protein>
    <submittedName>
        <fullName evidence="2">Uncharacterized protein</fullName>
    </submittedName>
</protein>
<name>A0AAW0RW09_9HYPO</name>
<feature type="compositionally biased region" description="Basic and acidic residues" evidence="1">
    <location>
        <begin position="1"/>
        <end position="14"/>
    </location>
</feature>
<organism evidence="2 3">
    <name type="scientific">Beauveria asiatica</name>
    <dbReference type="NCBI Taxonomy" id="1069075"/>
    <lineage>
        <taxon>Eukaryota</taxon>
        <taxon>Fungi</taxon>
        <taxon>Dikarya</taxon>
        <taxon>Ascomycota</taxon>
        <taxon>Pezizomycotina</taxon>
        <taxon>Sordariomycetes</taxon>
        <taxon>Hypocreomycetidae</taxon>
        <taxon>Hypocreales</taxon>
        <taxon>Cordycipitaceae</taxon>
        <taxon>Beauveria</taxon>
    </lineage>
</organism>